<protein>
    <submittedName>
        <fullName evidence="5">Transcriptional regulator</fullName>
    </submittedName>
</protein>
<name>A0A410MFU3_9BACI</name>
<feature type="domain" description="CdaR GGDEF-like" evidence="4">
    <location>
        <begin position="144"/>
        <end position="259"/>
    </location>
</feature>
<dbReference type="Pfam" id="PF17853">
    <property type="entry name" value="GGDEF_2"/>
    <property type="match status" value="1"/>
</dbReference>
<sequence length="369" mass="42337">MSGLTKKIAEDIVRETSLRLNRNVNIMNMEGIIIAAHDERRVWSVHEGAVEVLKKRSTLAINTSDEEVWVGAQPGVNLPIVFNNEILGVIGITGDPDEMGDIGDLVKMTTELMIRQEFLVSQMEWKQRTKEMIIEQLIKSAPSLEDIHRGLNLLGLQLHPPFTTIVIQIKEQPILNRVFIQKLETCLGNNQAIVGFINVNRVFIALSGHEEEGALNKVKSIYHLMKRLNIVFRMSYSLTFQEIEKFSQSYLDCDITLKISDSDNDLLSFAQIEAKALFFQIDEVITKRFSQRVLKSIDENKAETLNSFFKNNLNLQQTANDLYVHRNTLLYRMNNIIKETGYDPKKFEDALILQVAMWIYNRPDHSSKL</sequence>
<proteinExistence type="inferred from homology"/>
<gene>
    <name evidence="5" type="ORF">HLI_15670</name>
</gene>
<dbReference type="RefSeq" id="WP_128525808.1">
    <property type="nucleotide sequence ID" value="NZ_CP026118.1"/>
</dbReference>
<dbReference type="PANTHER" id="PTHR33744">
    <property type="entry name" value="CARBOHYDRATE DIACID REGULATOR"/>
    <property type="match status" value="1"/>
</dbReference>
<dbReference type="InterPro" id="IPR051448">
    <property type="entry name" value="CdaR-like_regulators"/>
</dbReference>
<dbReference type="Proteomes" id="UP000287756">
    <property type="component" value="Chromosome"/>
</dbReference>
<organism evidence="5 6">
    <name type="scientific">Halobacillus litoralis</name>
    <dbReference type="NCBI Taxonomy" id="45668"/>
    <lineage>
        <taxon>Bacteria</taxon>
        <taxon>Bacillati</taxon>
        <taxon>Bacillota</taxon>
        <taxon>Bacilli</taxon>
        <taxon>Bacillales</taxon>
        <taxon>Bacillaceae</taxon>
        <taxon>Halobacillus</taxon>
    </lineage>
</organism>
<dbReference type="EMBL" id="CP026118">
    <property type="protein sequence ID" value="QAS53535.1"/>
    <property type="molecule type" value="Genomic_DNA"/>
</dbReference>
<dbReference type="InterPro" id="IPR025736">
    <property type="entry name" value="PucR_C-HTH_dom"/>
</dbReference>
<dbReference type="Pfam" id="PF05651">
    <property type="entry name" value="Diacid_rec"/>
    <property type="match status" value="1"/>
</dbReference>
<evidence type="ECO:0000256" key="1">
    <source>
        <dbReference type="ARBA" id="ARBA00006754"/>
    </source>
</evidence>
<evidence type="ECO:0000259" key="2">
    <source>
        <dbReference type="Pfam" id="PF05651"/>
    </source>
</evidence>
<evidence type="ECO:0000259" key="3">
    <source>
        <dbReference type="Pfam" id="PF13556"/>
    </source>
</evidence>
<dbReference type="InterPro" id="IPR008599">
    <property type="entry name" value="Diacid_rec"/>
</dbReference>
<feature type="domain" description="Putative sugar diacid recognition" evidence="2">
    <location>
        <begin position="4"/>
        <end position="137"/>
    </location>
</feature>
<dbReference type="InterPro" id="IPR042070">
    <property type="entry name" value="PucR_C-HTH_sf"/>
</dbReference>
<evidence type="ECO:0000313" key="5">
    <source>
        <dbReference type="EMBL" id="QAS53535.1"/>
    </source>
</evidence>
<dbReference type="AlphaFoldDB" id="A0A410MFU3"/>
<dbReference type="OrthoDB" id="9792148at2"/>
<dbReference type="Gene3D" id="1.10.10.2840">
    <property type="entry name" value="PucR C-terminal helix-turn-helix domain"/>
    <property type="match status" value="1"/>
</dbReference>
<reference evidence="5 6" key="1">
    <citation type="submission" date="2018-01" db="EMBL/GenBank/DDBJ databases">
        <title>The whole genome sequencing and assembly of Halobacillus litoralis ERB031 strain.</title>
        <authorList>
            <person name="Lee S.-J."/>
            <person name="Park M.-K."/>
            <person name="Kim J.-Y."/>
            <person name="Lee Y.-J."/>
            <person name="Yi H."/>
            <person name="Bahn Y.-S."/>
            <person name="Kim J.F."/>
            <person name="Lee D.-W."/>
        </authorList>
    </citation>
    <scope>NUCLEOTIDE SEQUENCE [LARGE SCALE GENOMIC DNA]</scope>
    <source>
        <strain evidence="5 6">ERB 031</strain>
    </source>
</reference>
<dbReference type="KEGG" id="hli:HLI_15670"/>
<feature type="domain" description="PucR C-terminal helix-turn-helix" evidence="3">
    <location>
        <begin position="303"/>
        <end position="358"/>
    </location>
</feature>
<comment type="similarity">
    <text evidence="1">Belongs to the CdaR family.</text>
</comment>
<accession>A0A410MFU3</accession>
<dbReference type="Pfam" id="PF13556">
    <property type="entry name" value="HTH_30"/>
    <property type="match status" value="1"/>
</dbReference>
<dbReference type="PANTHER" id="PTHR33744:SF15">
    <property type="entry name" value="CARBOHYDRATE DIACID REGULATOR"/>
    <property type="match status" value="1"/>
</dbReference>
<evidence type="ECO:0000313" key="6">
    <source>
        <dbReference type="Proteomes" id="UP000287756"/>
    </source>
</evidence>
<dbReference type="InterPro" id="IPR041522">
    <property type="entry name" value="CdaR_GGDEF"/>
</dbReference>
<evidence type="ECO:0000259" key="4">
    <source>
        <dbReference type="Pfam" id="PF17853"/>
    </source>
</evidence>